<proteinExistence type="predicted"/>
<reference evidence="1" key="1">
    <citation type="submission" date="2020-10" db="EMBL/GenBank/DDBJ databases">
        <authorList>
            <person name="Castelo-Branco R."/>
            <person name="Eusebio N."/>
            <person name="Adriana R."/>
            <person name="Vieira A."/>
            <person name="Brugerolle De Fraissinette N."/>
            <person name="Rezende De Castro R."/>
            <person name="Schneider M.P."/>
            <person name="Vasconcelos V."/>
            <person name="Leao P.N."/>
        </authorList>
    </citation>
    <scope>NUCLEOTIDE SEQUENCE</scope>
    <source>
        <strain evidence="1">LEGE 07157</strain>
    </source>
</reference>
<gene>
    <name evidence="1" type="ORF">IQ249_22445</name>
</gene>
<dbReference type="InterPro" id="IPR030917">
    <property type="entry name" value="Cyanoexo_CrtB_assoc"/>
</dbReference>
<keyword evidence="2" id="KW-1185">Reference proteome</keyword>
<dbReference type="Proteomes" id="UP000654482">
    <property type="component" value="Unassembled WGS sequence"/>
</dbReference>
<accession>A0A8J7E1P1</accession>
<name>A0A8J7E1P1_9CYAN</name>
<dbReference type="NCBIfam" id="TIGR04533">
    <property type="entry name" value="cyanosortB_assc"/>
    <property type="match status" value="1"/>
</dbReference>
<comment type="caution">
    <text evidence="1">The sequence shown here is derived from an EMBL/GenBank/DDBJ whole genome shotgun (WGS) entry which is preliminary data.</text>
</comment>
<protein>
    <submittedName>
        <fullName evidence="1">Cyanoexosortase B system-associated protein</fullName>
    </submittedName>
</protein>
<organism evidence="1 2">
    <name type="scientific">Lusitaniella coriacea LEGE 07157</name>
    <dbReference type="NCBI Taxonomy" id="945747"/>
    <lineage>
        <taxon>Bacteria</taxon>
        <taxon>Bacillati</taxon>
        <taxon>Cyanobacteriota</taxon>
        <taxon>Cyanophyceae</taxon>
        <taxon>Spirulinales</taxon>
        <taxon>Lusitaniellaceae</taxon>
        <taxon>Lusitaniella</taxon>
    </lineage>
</organism>
<dbReference type="RefSeq" id="WP_194031736.1">
    <property type="nucleotide sequence ID" value="NZ_JADEWZ010000055.1"/>
</dbReference>
<dbReference type="EMBL" id="JADEWZ010000055">
    <property type="protein sequence ID" value="MBE9118653.1"/>
    <property type="molecule type" value="Genomic_DNA"/>
</dbReference>
<dbReference type="AlphaFoldDB" id="A0A8J7E1P1"/>
<sequence>MKSGEVEGLSSLKRKSFPIAKGAIALLLLLLLFVGAVPSYLKGKWSWVKPPNIENLKEIKSITNNGIDLPGWKTLEQAKLRIGGHKWSAQTITQEDRKPIVLLLRPPNDHKGQPEVEWMDIAGVEKWKIDSLRKLAQTVETENASIPVTARFFKAWTDRDTFAVVQWYAWSTAGNPAPSQWFFADQRAQLNRERRPWVAVSFKIPIDPLKDRDIETIRPFAESLTQQIQKTLVKDFLSPNHA</sequence>
<evidence type="ECO:0000313" key="1">
    <source>
        <dbReference type="EMBL" id="MBE9118653.1"/>
    </source>
</evidence>
<evidence type="ECO:0000313" key="2">
    <source>
        <dbReference type="Proteomes" id="UP000654482"/>
    </source>
</evidence>